<dbReference type="PROSITE" id="PS50045">
    <property type="entry name" value="SIGMA54_INTERACT_4"/>
    <property type="match status" value="1"/>
</dbReference>
<sequence>MDRTYRYLDTDTLARLVDELYDEVCIYDNHYRMVYINKACLRHYGFEPDDLIGKELTIFEHDKWWDTSILPHVYRDKKAYAIRQKTIVGSKLFTVAVPIFDRNNEIEFVVMSVRDTVSDNLIFTGENTAIVASADELRPELLYESDEMKAIMDSIQRVGRTDANCLIVGESGTGKTALAKYMHKISDRQDKPFISVNCASLPRELVESELFGYVKGAFTGAKSGGKTGLFEAANHGTLLLDEISELPFSAQAKLLSAIQEKEILPIGATAPVKIDVKIVAATNKDLTKLIESNEFRADLYYRLNIFELTIPPLRQRKKDIIPLATYFLNQFDTQYGKSHTFSKDTIPLLLSYAWKGNVRELRHVIERITVMVDDFSIEPHHLPKNIFSVVSYDQTLTPFPTSLDGALEELERQMILNSYQKHPSSRGVATDLSISQTRAVKLIRKYRL</sequence>
<dbReference type="Proteomes" id="UP000661435">
    <property type="component" value="Unassembled WGS sequence"/>
</dbReference>
<dbReference type="InterPro" id="IPR003593">
    <property type="entry name" value="AAA+_ATPase"/>
</dbReference>
<dbReference type="Pfam" id="PF13426">
    <property type="entry name" value="PAS_9"/>
    <property type="match status" value="1"/>
</dbReference>
<organism evidence="7 8">
    <name type="scientific">Lawsonibacter hominis</name>
    <dbReference type="NCBI Taxonomy" id="2763053"/>
    <lineage>
        <taxon>Bacteria</taxon>
        <taxon>Bacillati</taxon>
        <taxon>Bacillota</taxon>
        <taxon>Clostridia</taxon>
        <taxon>Eubacteriales</taxon>
        <taxon>Oscillospiraceae</taxon>
        <taxon>Lawsonibacter</taxon>
    </lineage>
</organism>
<evidence type="ECO:0000259" key="6">
    <source>
        <dbReference type="PROSITE" id="PS50112"/>
    </source>
</evidence>
<gene>
    <name evidence="7" type="ORF">H8S57_04520</name>
</gene>
<dbReference type="PANTHER" id="PTHR32071">
    <property type="entry name" value="TRANSCRIPTIONAL REGULATORY PROTEIN"/>
    <property type="match status" value="1"/>
</dbReference>
<evidence type="ECO:0000256" key="1">
    <source>
        <dbReference type="ARBA" id="ARBA00022741"/>
    </source>
</evidence>
<dbReference type="Gene3D" id="3.40.50.300">
    <property type="entry name" value="P-loop containing nucleotide triphosphate hydrolases"/>
    <property type="match status" value="1"/>
</dbReference>
<dbReference type="GO" id="GO:0003677">
    <property type="term" value="F:DNA binding"/>
    <property type="evidence" value="ECO:0007669"/>
    <property type="project" value="UniProtKB-KW"/>
</dbReference>
<dbReference type="Gene3D" id="1.10.10.60">
    <property type="entry name" value="Homeodomain-like"/>
    <property type="match status" value="1"/>
</dbReference>
<evidence type="ECO:0000313" key="7">
    <source>
        <dbReference type="EMBL" id="MBC5732990.1"/>
    </source>
</evidence>
<dbReference type="GO" id="GO:0005524">
    <property type="term" value="F:ATP binding"/>
    <property type="evidence" value="ECO:0007669"/>
    <property type="project" value="UniProtKB-KW"/>
</dbReference>
<evidence type="ECO:0000256" key="3">
    <source>
        <dbReference type="ARBA" id="ARBA00022840"/>
    </source>
</evidence>
<dbReference type="InterPro" id="IPR027417">
    <property type="entry name" value="P-loop_NTPase"/>
</dbReference>
<dbReference type="Pfam" id="PF18024">
    <property type="entry name" value="HTH_50"/>
    <property type="match status" value="1"/>
</dbReference>
<evidence type="ECO:0000259" key="5">
    <source>
        <dbReference type="PROSITE" id="PS50045"/>
    </source>
</evidence>
<dbReference type="InterPro" id="IPR030828">
    <property type="entry name" value="HTH_TyrR"/>
</dbReference>
<dbReference type="InterPro" id="IPR058031">
    <property type="entry name" value="AAA_lid_NorR"/>
</dbReference>
<dbReference type="CDD" id="cd00130">
    <property type="entry name" value="PAS"/>
    <property type="match status" value="1"/>
</dbReference>
<dbReference type="AlphaFoldDB" id="A0A8J6JEU4"/>
<accession>A0A8J6JEU4</accession>
<dbReference type="InterPro" id="IPR035965">
    <property type="entry name" value="PAS-like_dom_sf"/>
</dbReference>
<dbReference type="PROSITE" id="PS50112">
    <property type="entry name" value="PAS"/>
    <property type="match status" value="1"/>
</dbReference>
<dbReference type="SUPFAM" id="SSF52540">
    <property type="entry name" value="P-loop containing nucleoside triphosphate hydrolases"/>
    <property type="match status" value="1"/>
</dbReference>
<feature type="domain" description="PAS" evidence="6">
    <location>
        <begin position="9"/>
        <end position="60"/>
    </location>
</feature>
<dbReference type="Gene3D" id="1.10.8.60">
    <property type="match status" value="1"/>
</dbReference>
<dbReference type="CDD" id="cd00009">
    <property type="entry name" value="AAA"/>
    <property type="match status" value="1"/>
</dbReference>
<dbReference type="Pfam" id="PF00158">
    <property type="entry name" value="Sigma54_activat"/>
    <property type="match status" value="1"/>
</dbReference>
<dbReference type="InterPro" id="IPR000014">
    <property type="entry name" value="PAS"/>
</dbReference>
<dbReference type="InterPro" id="IPR002078">
    <property type="entry name" value="Sigma_54_int"/>
</dbReference>
<protein>
    <recommendedName>
        <fullName evidence="4">HTH-type transcriptional regulatory protein TyrR</fullName>
    </recommendedName>
</protein>
<name>A0A8J6JEU4_9FIRM</name>
<proteinExistence type="predicted"/>
<keyword evidence="2" id="KW-0058">Aromatic hydrocarbons catabolism</keyword>
<comment type="caution">
    <text evidence="7">The sequence shown here is derived from an EMBL/GenBank/DDBJ whole genome shotgun (WGS) entry which is preliminary data.</text>
</comment>
<dbReference type="Pfam" id="PF25601">
    <property type="entry name" value="AAA_lid_14"/>
    <property type="match status" value="1"/>
</dbReference>
<evidence type="ECO:0000256" key="2">
    <source>
        <dbReference type="ARBA" id="ARBA00022797"/>
    </source>
</evidence>
<dbReference type="FunFam" id="3.40.50.300:FF:000006">
    <property type="entry name" value="DNA-binding transcriptional regulator NtrC"/>
    <property type="match status" value="1"/>
</dbReference>
<keyword evidence="1" id="KW-0547">Nucleotide-binding</keyword>
<dbReference type="Gene3D" id="3.30.450.20">
    <property type="entry name" value="PAS domain"/>
    <property type="match status" value="1"/>
</dbReference>
<dbReference type="RefSeq" id="WP_186906886.1">
    <property type="nucleotide sequence ID" value="NZ_JACOPP010000004.1"/>
</dbReference>
<dbReference type="GO" id="GO:0006355">
    <property type="term" value="P:regulation of DNA-templated transcription"/>
    <property type="evidence" value="ECO:0007669"/>
    <property type="project" value="InterPro"/>
</dbReference>
<feature type="domain" description="Sigma-54 factor interaction" evidence="5">
    <location>
        <begin position="141"/>
        <end position="370"/>
    </location>
</feature>
<dbReference type="PANTHER" id="PTHR32071:SF81">
    <property type="entry name" value="PROPIONATE CATABOLISM OPERON REGULATORY PROTEIN"/>
    <property type="match status" value="1"/>
</dbReference>
<dbReference type="EMBL" id="JACOPP010000004">
    <property type="protein sequence ID" value="MBC5732990.1"/>
    <property type="molecule type" value="Genomic_DNA"/>
</dbReference>
<reference evidence="7" key="1">
    <citation type="submission" date="2020-08" db="EMBL/GenBank/DDBJ databases">
        <title>Genome public.</title>
        <authorList>
            <person name="Liu C."/>
            <person name="Sun Q."/>
        </authorList>
    </citation>
    <scope>NUCLEOTIDE SEQUENCE</scope>
    <source>
        <strain evidence="7">NSJ-51</strain>
    </source>
</reference>
<keyword evidence="8" id="KW-1185">Reference proteome</keyword>
<evidence type="ECO:0000256" key="4">
    <source>
        <dbReference type="ARBA" id="ARBA00029500"/>
    </source>
</evidence>
<evidence type="ECO:0000313" key="8">
    <source>
        <dbReference type="Proteomes" id="UP000661435"/>
    </source>
</evidence>
<keyword evidence="3" id="KW-0067">ATP-binding</keyword>
<dbReference type="SMART" id="SM00382">
    <property type="entry name" value="AAA"/>
    <property type="match status" value="1"/>
</dbReference>
<dbReference type="SUPFAM" id="SSF55785">
    <property type="entry name" value="PYP-like sensor domain (PAS domain)"/>
    <property type="match status" value="1"/>
</dbReference>